<comment type="caution">
    <text evidence="1">The sequence shown here is derived from an EMBL/GenBank/DDBJ whole genome shotgun (WGS) entry which is preliminary data.</text>
</comment>
<reference evidence="1 2" key="1">
    <citation type="submission" date="2019-11" db="EMBL/GenBank/DDBJ databases">
        <title>Bacillus idriensis genome.</title>
        <authorList>
            <person name="Konopka E.N."/>
            <person name="Newman J.D."/>
        </authorList>
    </citation>
    <scope>NUCLEOTIDE SEQUENCE [LARGE SCALE GENOMIC DNA]</scope>
    <source>
        <strain evidence="1 2">DSM 19097</strain>
    </source>
</reference>
<dbReference type="GO" id="GO:0016887">
    <property type="term" value="F:ATP hydrolysis activity"/>
    <property type="evidence" value="ECO:0007669"/>
    <property type="project" value="InterPro"/>
</dbReference>
<dbReference type="RefSeq" id="WP_154318011.1">
    <property type="nucleotide sequence ID" value="NZ_CAJGAA010000001.1"/>
</dbReference>
<evidence type="ECO:0000313" key="1">
    <source>
        <dbReference type="EMBL" id="MRX53000.1"/>
    </source>
</evidence>
<keyword evidence="1" id="KW-0547">Nucleotide-binding</keyword>
<keyword evidence="2" id="KW-1185">Reference proteome</keyword>
<dbReference type="EMBL" id="WKKF01000001">
    <property type="protein sequence ID" value="MRX53000.1"/>
    <property type="molecule type" value="Genomic_DNA"/>
</dbReference>
<name>A0A6I2M4I3_9BACI</name>
<keyword evidence="1" id="KW-0067">ATP-binding</keyword>
<dbReference type="Pfam" id="PF13589">
    <property type="entry name" value="HATPase_c_3"/>
    <property type="match status" value="1"/>
</dbReference>
<accession>A0A6I2M4I3</accession>
<dbReference type="InterPro" id="IPR036890">
    <property type="entry name" value="HATPase_C_sf"/>
</dbReference>
<dbReference type="PANTHER" id="PTHR23336">
    <property type="entry name" value="ZINC FINGER CW-TYPE COILED-COIL DOMAIN PROTEIN 3"/>
    <property type="match status" value="1"/>
</dbReference>
<gene>
    <name evidence="1" type="ORF">GJU41_03375</name>
</gene>
<dbReference type="AlphaFoldDB" id="A0A6I2M4I3"/>
<dbReference type="Gene3D" id="3.30.565.10">
    <property type="entry name" value="Histidine kinase-like ATPase, C-terminal domain"/>
    <property type="match status" value="1"/>
</dbReference>
<evidence type="ECO:0000313" key="2">
    <source>
        <dbReference type="Proteomes" id="UP000441585"/>
    </source>
</evidence>
<dbReference type="GO" id="GO:0005524">
    <property type="term" value="F:ATP binding"/>
    <property type="evidence" value="ECO:0007669"/>
    <property type="project" value="UniProtKB-KW"/>
</dbReference>
<dbReference type="SUPFAM" id="SSF55874">
    <property type="entry name" value="ATPase domain of HSP90 chaperone/DNA topoisomerase II/histidine kinase"/>
    <property type="match status" value="1"/>
</dbReference>
<dbReference type="PANTHER" id="PTHR23336:SF11">
    <property type="entry name" value="OS06G0622000 PROTEIN"/>
    <property type="match status" value="1"/>
</dbReference>
<protein>
    <submittedName>
        <fullName evidence="1">ATP-binding protein</fullName>
    </submittedName>
</protein>
<organism evidence="1 2">
    <name type="scientific">Metabacillus idriensis</name>
    <dbReference type="NCBI Taxonomy" id="324768"/>
    <lineage>
        <taxon>Bacteria</taxon>
        <taxon>Bacillati</taxon>
        <taxon>Bacillota</taxon>
        <taxon>Bacilli</taxon>
        <taxon>Bacillales</taxon>
        <taxon>Bacillaceae</taxon>
        <taxon>Metabacillus</taxon>
    </lineage>
</organism>
<dbReference type="InterPro" id="IPR045261">
    <property type="entry name" value="MORC_ATPase"/>
</dbReference>
<dbReference type="Proteomes" id="UP000441585">
    <property type="component" value="Unassembled WGS sequence"/>
</dbReference>
<proteinExistence type="predicted"/>
<sequence>MEVVITQPSAAPVIQALRSIGYNASTAIADLVDNCLDAKADSININFSYDQIDSMITIIDNGSGMNEEMLQTAMNIGSKDPRNKRNANELGRFGMGLKTASFSLGKRLSVITKHEGVYSERCWDLDHVSSCNEWQLFIHIPSDVKDKMGEIVGENGTIVCIDKLDRFMGHGRSIIRENTFYNKVARVNKHLEFVFHSIIENSGIEMFINGRKIVPWNPFMISHESTIEGEMQVIKINDHKIRVKYYILPHASNLSEPEYKKAGGYKGWRDHQGLYIYRENRLLYFGDWMGLFQKDAASQLARIRIDIPNAADSDWQVDIKKSGINLPEEAKKRLETISGIARKVSRDIFYFRTQTPGGGSVSSNGSLNTWEQSGREDGPQFIINRNHPILSEIFKNVDEKNAKLLNLYLKFVQLGSPSNIIDSPKVPEESLQEVSDTDKELVIQLASTMLSIGIADNEEQLLNTLITQPAFDSMNRITLKTILMEAELID</sequence>